<gene>
    <name evidence="2" type="ORF">BDW59DRAFT_164508</name>
</gene>
<name>A0ABR4I0H7_9EURO</name>
<dbReference type="PANTHER" id="PTHR43775">
    <property type="entry name" value="FATTY ACID SYNTHASE"/>
    <property type="match status" value="1"/>
</dbReference>
<dbReference type="Proteomes" id="UP001610335">
    <property type="component" value="Unassembled WGS sequence"/>
</dbReference>
<evidence type="ECO:0000259" key="1">
    <source>
        <dbReference type="Pfam" id="PF00109"/>
    </source>
</evidence>
<keyword evidence="3" id="KW-1185">Reference proteome</keyword>
<evidence type="ECO:0000313" key="3">
    <source>
        <dbReference type="Proteomes" id="UP001610335"/>
    </source>
</evidence>
<dbReference type="InterPro" id="IPR016039">
    <property type="entry name" value="Thiolase-like"/>
</dbReference>
<reference evidence="2 3" key="1">
    <citation type="submission" date="2024-07" db="EMBL/GenBank/DDBJ databases">
        <title>Section-level genome sequencing and comparative genomics of Aspergillus sections Usti and Cavernicolus.</title>
        <authorList>
            <consortium name="Lawrence Berkeley National Laboratory"/>
            <person name="Nybo J.L."/>
            <person name="Vesth T.C."/>
            <person name="Theobald S."/>
            <person name="Frisvad J.C."/>
            <person name="Larsen T.O."/>
            <person name="Kjaerboelling I."/>
            <person name="Rothschild-Mancinelli K."/>
            <person name="Lyhne E.K."/>
            <person name="Kogle M.E."/>
            <person name="Barry K."/>
            <person name="Clum A."/>
            <person name="Na H."/>
            <person name="Ledsgaard L."/>
            <person name="Lin J."/>
            <person name="Lipzen A."/>
            <person name="Kuo A."/>
            <person name="Riley R."/>
            <person name="Mondo S."/>
            <person name="LaButti K."/>
            <person name="Haridas S."/>
            <person name="Pangalinan J."/>
            <person name="Salamov A.A."/>
            <person name="Simmons B.A."/>
            <person name="Magnuson J.K."/>
            <person name="Chen J."/>
            <person name="Drula E."/>
            <person name="Henrissat B."/>
            <person name="Wiebenga A."/>
            <person name="Lubbers R.J."/>
            <person name="Gomes A.C."/>
            <person name="Makela M.R."/>
            <person name="Stajich J."/>
            <person name="Grigoriev I.V."/>
            <person name="Mortensen U.H."/>
            <person name="De vries R.P."/>
            <person name="Baker S.E."/>
            <person name="Andersen M.R."/>
        </authorList>
    </citation>
    <scope>NUCLEOTIDE SEQUENCE [LARGE SCALE GENOMIC DNA]</scope>
    <source>
        <strain evidence="2 3">CBS 600.67</strain>
    </source>
</reference>
<dbReference type="Gene3D" id="3.40.47.10">
    <property type="match status" value="1"/>
</dbReference>
<dbReference type="InterPro" id="IPR014030">
    <property type="entry name" value="Ketoacyl_synth_N"/>
</dbReference>
<proteinExistence type="predicted"/>
<dbReference type="InterPro" id="IPR050091">
    <property type="entry name" value="PKS_NRPS_Biosynth_Enz"/>
</dbReference>
<dbReference type="SUPFAM" id="SSF53901">
    <property type="entry name" value="Thiolase-like"/>
    <property type="match status" value="1"/>
</dbReference>
<comment type="caution">
    <text evidence="2">The sequence shown here is derived from an EMBL/GenBank/DDBJ whole genome shotgun (WGS) entry which is preliminary data.</text>
</comment>
<dbReference type="EMBL" id="JBFXLS010000068">
    <property type="protein sequence ID" value="KAL2820814.1"/>
    <property type="molecule type" value="Genomic_DNA"/>
</dbReference>
<sequence length="76" mass="8379">MDDKLEPLAIVGMSWRFPGEARSVSGFWNVLSKGDSAKTRVLADRFDPDADYHPSADRQGAITTKEGHFLKEDIGA</sequence>
<evidence type="ECO:0000313" key="2">
    <source>
        <dbReference type="EMBL" id="KAL2820814.1"/>
    </source>
</evidence>
<accession>A0ABR4I0H7</accession>
<organism evidence="2 3">
    <name type="scientific">Aspergillus cavernicola</name>
    <dbReference type="NCBI Taxonomy" id="176166"/>
    <lineage>
        <taxon>Eukaryota</taxon>
        <taxon>Fungi</taxon>
        <taxon>Dikarya</taxon>
        <taxon>Ascomycota</taxon>
        <taxon>Pezizomycotina</taxon>
        <taxon>Eurotiomycetes</taxon>
        <taxon>Eurotiomycetidae</taxon>
        <taxon>Eurotiales</taxon>
        <taxon>Aspergillaceae</taxon>
        <taxon>Aspergillus</taxon>
        <taxon>Aspergillus subgen. Nidulantes</taxon>
    </lineage>
</organism>
<feature type="domain" description="Beta-ketoacyl synthase-like N-terminal" evidence="1">
    <location>
        <begin position="6"/>
        <end position="72"/>
    </location>
</feature>
<dbReference type="Pfam" id="PF00109">
    <property type="entry name" value="ketoacyl-synt"/>
    <property type="match status" value="1"/>
</dbReference>
<protein>
    <recommendedName>
        <fullName evidence="1">Beta-ketoacyl synthase-like N-terminal domain-containing protein</fullName>
    </recommendedName>
</protein>
<dbReference type="PANTHER" id="PTHR43775:SF29">
    <property type="entry name" value="ASPERFURANONE POLYKETIDE SYNTHASE AFOG-RELATED"/>
    <property type="match status" value="1"/>
</dbReference>